<sequence>MSVQDDKGTEDDKEPKDDRSSDRAEQADQTGGKDDEQRLTEKPEPDEDAKKKASEMMEAYKEKPTIVLPGTGGSVSGTAVNEWLDEDGNPKHEEPEGSDAQDSDAQDSDAQGSDAQDSDAQDSDAQGSDAQEKGDGQRDEEALNEQIEKDKTLNEKLREAAKAENKGEDD</sequence>
<feature type="compositionally biased region" description="Basic and acidic residues" evidence="1">
    <location>
        <begin position="130"/>
        <end position="170"/>
    </location>
</feature>
<evidence type="ECO:0000313" key="2">
    <source>
        <dbReference type="EMBL" id="BCZ23917.1"/>
    </source>
</evidence>
<accession>A0ABN6IK31</accession>
<organism evidence="2 3">
    <name type="scientific">Mycobacterium senriense</name>
    <dbReference type="NCBI Taxonomy" id="2775496"/>
    <lineage>
        <taxon>Bacteria</taxon>
        <taxon>Bacillati</taxon>
        <taxon>Actinomycetota</taxon>
        <taxon>Actinomycetes</taxon>
        <taxon>Mycobacteriales</taxon>
        <taxon>Mycobacteriaceae</taxon>
        <taxon>Mycobacterium</taxon>
        <taxon>Mycobacterium avium complex (MAC)</taxon>
    </lineage>
</organism>
<protein>
    <submittedName>
        <fullName evidence="2">Uncharacterized protein</fullName>
    </submittedName>
</protein>
<feature type="region of interest" description="Disordered" evidence="1">
    <location>
        <begin position="1"/>
        <end position="170"/>
    </location>
</feature>
<feature type="compositionally biased region" description="Acidic residues" evidence="1">
    <location>
        <begin position="96"/>
        <end position="107"/>
    </location>
</feature>
<dbReference type="Proteomes" id="UP000826012">
    <property type="component" value="Chromosome"/>
</dbReference>
<name>A0ABN6IK31_9MYCO</name>
<proteinExistence type="predicted"/>
<dbReference type="EMBL" id="AP024828">
    <property type="protein sequence ID" value="BCZ23917.1"/>
    <property type="molecule type" value="Genomic_DNA"/>
</dbReference>
<gene>
    <name evidence="2" type="ORF">MTY59_37720</name>
</gene>
<reference evidence="2 3" key="1">
    <citation type="submission" date="2021-07" db="EMBL/GenBank/DDBJ databases">
        <title>Complete genome sequence of nontuberculous Mycobacterium sp. TY59.</title>
        <authorList>
            <person name="Fukushima K."/>
        </authorList>
    </citation>
    <scope>NUCLEOTIDE SEQUENCE [LARGE SCALE GENOMIC DNA]</scope>
    <source>
        <strain evidence="2 3">TY59</strain>
    </source>
</reference>
<evidence type="ECO:0000256" key="1">
    <source>
        <dbReference type="SAM" id="MobiDB-lite"/>
    </source>
</evidence>
<reference evidence="2 3" key="2">
    <citation type="submission" date="2021-07" db="EMBL/GenBank/DDBJ databases">
        <authorList>
            <person name="Matsumoto Y."/>
            <person name="Motooka D."/>
            <person name="Nakamura S."/>
        </authorList>
    </citation>
    <scope>NUCLEOTIDE SEQUENCE [LARGE SCALE GENOMIC DNA]</scope>
    <source>
        <strain evidence="2 3">TY59</strain>
    </source>
</reference>
<keyword evidence="3" id="KW-1185">Reference proteome</keyword>
<evidence type="ECO:0000313" key="3">
    <source>
        <dbReference type="Proteomes" id="UP000826012"/>
    </source>
</evidence>
<feature type="compositionally biased region" description="Basic and acidic residues" evidence="1">
    <location>
        <begin position="13"/>
        <end position="64"/>
    </location>
</feature>